<dbReference type="Pfam" id="PF01593">
    <property type="entry name" value="Amino_oxidase"/>
    <property type="match status" value="1"/>
</dbReference>
<dbReference type="Gene3D" id="3.30.70.1990">
    <property type="match status" value="1"/>
</dbReference>
<reference evidence="2" key="1">
    <citation type="submission" date="2023-06" db="EMBL/GenBank/DDBJ databases">
        <authorList>
            <consortium name="Lawrence Berkeley National Laboratory"/>
            <person name="Ahrendt S."/>
            <person name="Sahu N."/>
            <person name="Indic B."/>
            <person name="Wong-Bajracharya J."/>
            <person name="Merenyi Z."/>
            <person name="Ke H.-M."/>
            <person name="Monk M."/>
            <person name="Kocsube S."/>
            <person name="Drula E."/>
            <person name="Lipzen A."/>
            <person name="Balint B."/>
            <person name="Henrissat B."/>
            <person name="Andreopoulos B."/>
            <person name="Martin F.M."/>
            <person name="Harder C.B."/>
            <person name="Rigling D."/>
            <person name="Ford K.L."/>
            <person name="Foster G.D."/>
            <person name="Pangilinan J."/>
            <person name="Papanicolaou A."/>
            <person name="Barry K."/>
            <person name="LaButti K."/>
            <person name="Viragh M."/>
            <person name="Koriabine M."/>
            <person name="Yan M."/>
            <person name="Riley R."/>
            <person name="Champramary S."/>
            <person name="Plett K.L."/>
            <person name="Tsai I.J."/>
            <person name="Slot J."/>
            <person name="Sipos G."/>
            <person name="Plett J."/>
            <person name="Nagy L.G."/>
            <person name="Grigoriev I.V."/>
        </authorList>
    </citation>
    <scope>NUCLEOTIDE SEQUENCE</scope>
    <source>
        <strain evidence="2">ICMP 16352</strain>
    </source>
</reference>
<dbReference type="InterPro" id="IPR036188">
    <property type="entry name" value="FAD/NAD-bd_sf"/>
</dbReference>
<dbReference type="Gene3D" id="1.10.405.20">
    <property type="match status" value="1"/>
</dbReference>
<dbReference type="GO" id="GO:0016491">
    <property type="term" value="F:oxidoreductase activity"/>
    <property type="evidence" value="ECO:0007669"/>
    <property type="project" value="InterPro"/>
</dbReference>
<evidence type="ECO:0000313" key="3">
    <source>
        <dbReference type="Proteomes" id="UP001175227"/>
    </source>
</evidence>
<dbReference type="AlphaFoldDB" id="A0AA39PP24"/>
<dbReference type="EMBL" id="JAUEPR010000003">
    <property type="protein sequence ID" value="KAK0487892.1"/>
    <property type="molecule type" value="Genomic_DNA"/>
</dbReference>
<proteinExistence type="predicted"/>
<keyword evidence="3" id="KW-1185">Reference proteome</keyword>
<gene>
    <name evidence="2" type="ORF">IW261DRAFT_1558935</name>
</gene>
<protein>
    <submittedName>
        <fullName evidence="2">FAD/NAD(P)-binding domain-containing protein</fullName>
    </submittedName>
</protein>
<dbReference type="SUPFAM" id="SSF51905">
    <property type="entry name" value="FAD/NAD(P)-binding domain"/>
    <property type="match status" value="1"/>
</dbReference>
<evidence type="ECO:0000313" key="2">
    <source>
        <dbReference type="EMBL" id="KAK0487892.1"/>
    </source>
</evidence>
<dbReference type="InterPro" id="IPR002937">
    <property type="entry name" value="Amino_oxidase"/>
</dbReference>
<dbReference type="Gene3D" id="3.50.50.60">
    <property type="entry name" value="FAD/NAD(P)-binding domain"/>
    <property type="match status" value="1"/>
</dbReference>
<dbReference type="PANTHER" id="PTHR42923">
    <property type="entry name" value="PROTOPORPHYRINOGEN OXIDASE"/>
    <property type="match status" value="1"/>
</dbReference>
<name>A0AA39PP24_9AGAR</name>
<dbReference type="Proteomes" id="UP001175227">
    <property type="component" value="Unassembled WGS sequence"/>
</dbReference>
<dbReference type="FunFam" id="1.10.405.20:FF:000001">
    <property type="entry name" value="Amine oxidase"/>
    <property type="match status" value="1"/>
</dbReference>
<organism evidence="2 3">
    <name type="scientific">Armillaria novae-zelandiae</name>
    <dbReference type="NCBI Taxonomy" id="153914"/>
    <lineage>
        <taxon>Eukaryota</taxon>
        <taxon>Fungi</taxon>
        <taxon>Dikarya</taxon>
        <taxon>Basidiomycota</taxon>
        <taxon>Agaricomycotina</taxon>
        <taxon>Agaricomycetes</taxon>
        <taxon>Agaricomycetidae</taxon>
        <taxon>Agaricales</taxon>
        <taxon>Marasmiineae</taxon>
        <taxon>Physalacriaceae</taxon>
        <taxon>Armillaria</taxon>
    </lineage>
</organism>
<evidence type="ECO:0000259" key="1">
    <source>
        <dbReference type="Pfam" id="PF01593"/>
    </source>
</evidence>
<dbReference type="InterPro" id="IPR050464">
    <property type="entry name" value="Zeta_carotene_desat/Oxidored"/>
</dbReference>
<dbReference type="PANTHER" id="PTHR42923:SF17">
    <property type="entry name" value="AMINE OXIDASE DOMAIN-CONTAINING PROTEIN"/>
    <property type="match status" value="1"/>
</dbReference>
<feature type="domain" description="Amine oxidase" evidence="1">
    <location>
        <begin position="11"/>
        <end position="286"/>
    </location>
</feature>
<comment type="caution">
    <text evidence="2">The sequence shown here is derived from an EMBL/GenBank/DDBJ whole genome shotgun (WGS) entry which is preliminary data.</text>
</comment>
<accession>A0AA39PP24</accession>
<sequence length="541" mass="60899">MKVAVIGSGAAGLSATWALNEYSDHEVHLYESDDRAGGHANAVPFISKDENGREQSAYVDTGFIVFNPYTYPNFLRFLKLYPNIAILPTQMSFSISRDNGAFEWASDSLATLFCQPWRIFDATIWRMLYDIFRFNASARRLVNRWSKAHIDDYDDCSIGEYLERGAYSDAFRDNYLIPMTAAIWSTPPNTCALDFPARTLIQFMHNHFLLQLTGKPSWLIFKDGRQAYIKMILSKLVSSRLHLCAPVKSVKNASFDKRMVLITVDGREEVFDHVIMACHSDIALSILKEGGDIRPEEEKILSMFKWNKNESVLHSDTRLLPKSYLAKSCWNYLSFSTAMPDGQTKANNDQVSHVYAFWSSLASLTPTNLFPTVDMNVLQHIPEKKHGPVLVSINPPFEPEPSTVRGRWMYDHPVLDGNAIRAQRMLKTIQGTRGITYAGGFHNFGFHEDAFTSGLLAATTYSGLNVKLPFDLEFAEGSPWGDSLKKRPAKRDSSAELMAMIFDIIQAGGVRFIIGTAGLLLMGHAGISKGQVLRLINSFWR</sequence>